<dbReference type="Pfam" id="PF16748">
    <property type="entry name" value="INSC_LBD"/>
    <property type="match status" value="1"/>
</dbReference>
<keyword evidence="4" id="KW-1185">Reference proteome</keyword>
<name>A0A3M7RWE5_BRAPC</name>
<feature type="compositionally biased region" description="Low complexity" evidence="1">
    <location>
        <begin position="17"/>
        <end position="40"/>
    </location>
</feature>
<protein>
    <recommendedName>
        <fullName evidence="2">Protein inscuteable homologue LGN-binding domain-containing protein</fullName>
    </recommendedName>
</protein>
<comment type="caution">
    <text evidence="3">The sequence shown here is derived from an EMBL/GenBank/DDBJ whole genome shotgun (WGS) entry which is preliminary data.</text>
</comment>
<reference evidence="3 4" key="1">
    <citation type="journal article" date="2018" name="Sci. Rep.">
        <title>Genomic signatures of local adaptation to the degree of environmental predictability in rotifers.</title>
        <authorList>
            <person name="Franch-Gras L."/>
            <person name="Hahn C."/>
            <person name="Garcia-Roger E.M."/>
            <person name="Carmona M.J."/>
            <person name="Serra M."/>
            <person name="Gomez A."/>
        </authorList>
    </citation>
    <scope>NUCLEOTIDE SEQUENCE [LARGE SCALE GENOMIC DNA]</scope>
    <source>
        <strain evidence="3">HYR1</strain>
    </source>
</reference>
<evidence type="ECO:0000256" key="1">
    <source>
        <dbReference type="SAM" id="MobiDB-lite"/>
    </source>
</evidence>
<feature type="domain" description="Protein inscuteable homologue LGN-binding" evidence="2">
    <location>
        <begin position="489"/>
        <end position="516"/>
    </location>
</feature>
<evidence type="ECO:0000259" key="2">
    <source>
        <dbReference type="Pfam" id="PF16748"/>
    </source>
</evidence>
<evidence type="ECO:0000313" key="3">
    <source>
        <dbReference type="EMBL" id="RNA27894.1"/>
    </source>
</evidence>
<feature type="region of interest" description="Disordered" evidence="1">
    <location>
        <begin position="1"/>
        <end position="93"/>
    </location>
</feature>
<dbReference type="InterPro" id="IPR031938">
    <property type="entry name" value="INSC_LBD"/>
</dbReference>
<evidence type="ECO:0000313" key="4">
    <source>
        <dbReference type="Proteomes" id="UP000276133"/>
    </source>
</evidence>
<dbReference type="EMBL" id="REGN01002476">
    <property type="protein sequence ID" value="RNA27894.1"/>
    <property type="molecule type" value="Genomic_DNA"/>
</dbReference>
<dbReference type="Proteomes" id="UP000276133">
    <property type="component" value="Unassembled WGS sequence"/>
</dbReference>
<dbReference type="InterPro" id="IPR038205">
    <property type="entry name" value="INSC_LBD_sf"/>
</dbReference>
<dbReference type="Gene3D" id="6.20.200.10">
    <property type="entry name" value="Inscuteable LGN-binding domain"/>
    <property type="match status" value="1"/>
</dbReference>
<sequence>MSSRNQSIGHNKLIGDSSSQNFSTNSASKKSKSSMAKTRSQNSDVKVNNIDDEASIEQSKIGVKESSVKDAPASNGHLEIGANNPGKNPSLTSSAVSSIDLDVGQMKNLNDSINLYRDDFGMQVKTEAVNIHSTKTQSTVISNASNTHSKSARHTIKVKNYEKNLIKNLVQSMKNLSVFNVSPIVSPIDAIEQLNQEFVQMMKCYSLGSRDELKCGVCCVDNLNFKQSFFCKQQLESPVQLTKSQSTLNLKELAYKINSFNPFENCAAYDSEFKSQTGLKNYKSDESMYTTSECSRLNDSNESLKLKYFADEKLDMLEKNKSVRIKKTTSKQKEGKLKANYDFVRFKPLPVCKDLNGNLVLSLNLPENRSSKHIKTVKQSYLALTLIILKIMANKSCSLSSNKISSQTRKANQYEVHKSTMNKSKYLSSKFQYVRSLNESCLAQYFKQSIQKAHTLNRINKVNTYLAFLFIVTLMTYNFLPSSNITNNNSVTKWLQDLRMMSENECLCVLQAKSLSSKLSQLKTDKINDTADIGCGAKIILPDLTVHGKVFKLGCYFSCYNKML</sequence>
<dbReference type="OrthoDB" id="10648761at2759"/>
<accession>A0A3M7RWE5</accession>
<gene>
    <name evidence="3" type="ORF">BpHYR1_030462</name>
</gene>
<proteinExistence type="predicted"/>
<dbReference type="AlphaFoldDB" id="A0A3M7RWE5"/>
<organism evidence="3 4">
    <name type="scientific">Brachionus plicatilis</name>
    <name type="common">Marine rotifer</name>
    <name type="synonym">Brachionus muelleri</name>
    <dbReference type="NCBI Taxonomy" id="10195"/>
    <lineage>
        <taxon>Eukaryota</taxon>
        <taxon>Metazoa</taxon>
        <taxon>Spiralia</taxon>
        <taxon>Gnathifera</taxon>
        <taxon>Rotifera</taxon>
        <taxon>Eurotatoria</taxon>
        <taxon>Monogononta</taxon>
        <taxon>Pseudotrocha</taxon>
        <taxon>Ploima</taxon>
        <taxon>Brachionidae</taxon>
        <taxon>Brachionus</taxon>
    </lineage>
</organism>